<reference evidence="2 3" key="1">
    <citation type="submission" date="2020-07" db="EMBL/GenBank/DDBJ databases">
        <title>Bacterium isolated from marine sediment.</title>
        <authorList>
            <person name="Shang D."/>
            <person name="Du Z.-J."/>
        </authorList>
    </citation>
    <scope>NUCLEOTIDE SEQUENCE [LARGE SCALE GENOMIC DNA]</scope>
    <source>
        <strain evidence="2 3">S7007</strain>
    </source>
</reference>
<dbReference type="RefSeq" id="WP_182123611.1">
    <property type="nucleotide sequence ID" value="NZ_JACGLS010000001.1"/>
</dbReference>
<evidence type="ECO:0000313" key="2">
    <source>
        <dbReference type="EMBL" id="MBA6155097.1"/>
    </source>
</evidence>
<gene>
    <name evidence="2" type="ORF">H3Z83_00965</name>
</gene>
<accession>A0A839AKT4</accession>
<dbReference type="Proteomes" id="UP000563906">
    <property type="component" value="Unassembled WGS sequence"/>
</dbReference>
<evidence type="ECO:0000313" key="3">
    <source>
        <dbReference type="Proteomes" id="UP000563906"/>
    </source>
</evidence>
<comment type="caution">
    <text evidence="2">The sequence shown here is derived from an EMBL/GenBank/DDBJ whole genome shotgun (WGS) entry which is preliminary data.</text>
</comment>
<keyword evidence="1" id="KW-0732">Signal</keyword>
<dbReference type="InterPro" id="IPR021314">
    <property type="entry name" value="DUF2911"/>
</dbReference>
<name>A0A839AKT4_9FLAO</name>
<evidence type="ECO:0000256" key="1">
    <source>
        <dbReference type="SAM" id="SignalP"/>
    </source>
</evidence>
<dbReference type="AlphaFoldDB" id="A0A839AKT4"/>
<feature type="chain" id="PRO_5033024946" evidence="1">
    <location>
        <begin position="19"/>
        <end position="277"/>
    </location>
</feature>
<organism evidence="2 3">
    <name type="scientific">Tenacibaculum pelagium</name>
    <dbReference type="NCBI Taxonomy" id="2759527"/>
    <lineage>
        <taxon>Bacteria</taxon>
        <taxon>Pseudomonadati</taxon>
        <taxon>Bacteroidota</taxon>
        <taxon>Flavobacteriia</taxon>
        <taxon>Flavobacteriales</taxon>
        <taxon>Flavobacteriaceae</taxon>
        <taxon>Tenacibaculum</taxon>
    </lineage>
</organism>
<proteinExistence type="predicted"/>
<dbReference type="EMBL" id="JACGLS010000001">
    <property type="protein sequence ID" value="MBA6155097.1"/>
    <property type="molecule type" value="Genomic_DNA"/>
</dbReference>
<keyword evidence="3" id="KW-1185">Reference proteome</keyword>
<feature type="signal peptide" evidence="1">
    <location>
        <begin position="1"/>
        <end position="18"/>
    </location>
</feature>
<sequence length="277" mass="31493">MKKYIILLSLILSNAITAQLKIPQLSPTATITQNIGLTEVTINYSRPSVRNRVIFEKNALLPFNEIWRTGANTATKISFSNDINIQGDTLKKGNYSILSIPKLNSWEIRWYSYDSGNWNTYVDKTPLLTIDVNVKKVPQLIETFEISFQDITLKSASLVLQWEHTVLKIPLTINEKEKILNSIKKTLAGASSFDYYQAALYLHETKTMLPKALEYIKKVTKSKKALFFQVTREALILKDLGENKEAVKVAKRGLLLSKKAKNNDFIKLNNKIIKGLN</sequence>
<protein>
    <submittedName>
        <fullName evidence="2">DUF2911 domain-containing protein</fullName>
    </submittedName>
</protein>
<dbReference type="Pfam" id="PF11138">
    <property type="entry name" value="DUF2911"/>
    <property type="match status" value="1"/>
</dbReference>